<name>A0A3S0BI08_9CORY</name>
<dbReference type="OrthoDB" id="582586at2"/>
<dbReference type="EMBL" id="RXHJ01000002">
    <property type="protein sequence ID" value="RSZ65551.1"/>
    <property type="molecule type" value="Genomic_DNA"/>
</dbReference>
<accession>A0A3S0BI08</accession>
<sequence length="123" mass="13560">MDDLTLENLMDLERQGWEALSSATGWDFYGRLMTAEGVMLLVNGMVLDRTTIAATLNESPAWASFEITPEKLVPVGTHAATLVYRAVVERPGQPPFEALMASTYVLLDGVVRLALYQQTTTTH</sequence>
<dbReference type="SUPFAM" id="SSF54427">
    <property type="entry name" value="NTF2-like"/>
    <property type="match status" value="1"/>
</dbReference>
<dbReference type="AlphaFoldDB" id="A0A3S0BI08"/>
<reference evidence="2 3" key="1">
    <citation type="submission" date="2018-12" db="EMBL/GenBank/DDBJ databases">
        <title>YIM 101343 draft genome.</title>
        <authorList>
            <person name="Chen X."/>
        </authorList>
    </citation>
    <scope>NUCLEOTIDE SEQUENCE [LARGE SCALE GENOMIC DNA]</scope>
    <source>
        <strain evidence="2 3">YIM 101343</strain>
    </source>
</reference>
<feature type="domain" description="DUF4440" evidence="1">
    <location>
        <begin position="10"/>
        <end position="106"/>
    </location>
</feature>
<dbReference type="RefSeq" id="WP_126119647.1">
    <property type="nucleotide sequence ID" value="NZ_RXHJ01000002.1"/>
</dbReference>
<dbReference type="InterPro" id="IPR032710">
    <property type="entry name" value="NTF2-like_dom_sf"/>
</dbReference>
<protein>
    <submittedName>
        <fullName evidence="2">Nuclear transport factor 2 family protein</fullName>
    </submittedName>
</protein>
<dbReference type="InterPro" id="IPR027843">
    <property type="entry name" value="DUF4440"/>
</dbReference>
<organism evidence="2 3">
    <name type="scientific">Corynebacterium hylobatis</name>
    <dbReference type="NCBI Taxonomy" id="1859290"/>
    <lineage>
        <taxon>Bacteria</taxon>
        <taxon>Bacillati</taxon>
        <taxon>Actinomycetota</taxon>
        <taxon>Actinomycetes</taxon>
        <taxon>Mycobacteriales</taxon>
        <taxon>Corynebacteriaceae</taxon>
        <taxon>Corynebacterium</taxon>
    </lineage>
</organism>
<comment type="caution">
    <text evidence="2">The sequence shown here is derived from an EMBL/GenBank/DDBJ whole genome shotgun (WGS) entry which is preliminary data.</text>
</comment>
<dbReference type="Pfam" id="PF14534">
    <property type="entry name" value="DUF4440"/>
    <property type="match status" value="1"/>
</dbReference>
<proteinExistence type="predicted"/>
<evidence type="ECO:0000259" key="1">
    <source>
        <dbReference type="Pfam" id="PF14534"/>
    </source>
</evidence>
<evidence type="ECO:0000313" key="2">
    <source>
        <dbReference type="EMBL" id="RSZ65551.1"/>
    </source>
</evidence>
<keyword evidence="3" id="KW-1185">Reference proteome</keyword>
<gene>
    <name evidence="2" type="ORF">EAH68_02010</name>
</gene>
<dbReference type="Proteomes" id="UP000274907">
    <property type="component" value="Unassembled WGS sequence"/>
</dbReference>
<evidence type="ECO:0000313" key="3">
    <source>
        <dbReference type="Proteomes" id="UP000274907"/>
    </source>
</evidence>